<organism evidence="16 17">
    <name type="scientific">Hydrogenimonas cancrithermarum</name>
    <dbReference type="NCBI Taxonomy" id="2993563"/>
    <lineage>
        <taxon>Bacteria</taxon>
        <taxon>Pseudomonadati</taxon>
        <taxon>Campylobacterota</taxon>
        <taxon>Epsilonproteobacteria</taxon>
        <taxon>Campylobacterales</taxon>
        <taxon>Hydrogenimonadaceae</taxon>
        <taxon>Hydrogenimonas</taxon>
    </lineage>
</organism>
<keyword evidence="17" id="KW-1185">Reference proteome</keyword>
<dbReference type="InterPro" id="IPR011640">
    <property type="entry name" value="Fe2_transport_prot_B_C"/>
</dbReference>
<dbReference type="Proteomes" id="UP001321445">
    <property type="component" value="Chromosome"/>
</dbReference>
<reference evidence="16 17" key="1">
    <citation type="submission" date="2023-03" db="EMBL/GenBank/DDBJ databases">
        <title>Description of Hydrogenimonas sp. ISO32.</title>
        <authorList>
            <person name="Mino S."/>
            <person name="Fukazawa S."/>
            <person name="Sawabe T."/>
        </authorList>
    </citation>
    <scope>NUCLEOTIDE SEQUENCE [LARGE SCALE GENOMIC DNA]</scope>
    <source>
        <strain evidence="16 17">ISO32</strain>
    </source>
</reference>
<evidence type="ECO:0000256" key="9">
    <source>
        <dbReference type="ARBA" id="ARBA00023065"/>
    </source>
</evidence>
<dbReference type="Pfam" id="PF02421">
    <property type="entry name" value="FeoB_N"/>
    <property type="match status" value="1"/>
</dbReference>
<evidence type="ECO:0000256" key="11">
    <source>
        <dbReference type="ARBA" id="ARBA00023136"/>
    </source>
</evidence>
<dbReference type="InterPro" id="IPR027417">
    <property type="entry name" value="P-loop_NTPase"/>
</dbReference>
<dbReference type="Pfam" id="PF07670">
    <property type="entry name" value="Gate"/>
    <property type="match status" value="2"/>
</dbReference>
<dbReference type="InterPro" id="IPR030389">
    <property type="entry name" value="G_FEOB_dom"/>
</dbReference>
<dbReference type="Gene3D" id="3.40.50.300">
    <property type="entry name" value="P-loop containing nucleotide triphosphate hydrolases"/>
    <property type="match status" value="1"/>
</dbReference>
<keyword evidence="11 14" id="KW-0472">Membrane</keyword>
<dbReference type="RefSeq" id="WP_286337561.1">
    <property type="nucleotide sequence ID" value="NZ_AP027370.1"/>
</dbReference>
<evidence type="ECO:0000313" key="16">
    <source>
        <dbReference type="EMBL" id="BDY12360.1"/>
    </source>
</evidence>
<dbReference type="InterPro" id="IPR003373">
    <property type="entry name" value="Fe2_transport_prot-B"/>
</dbReference>
<keyword evidence="5 14" id="KW-0812">Transmembrane</keyword>
<feature type="transmembrane region" description="Helical" evidence="14">
    <location>
        <begin position="283"/>
        <end position="301"/>
    </location>
</feature>
<feature type="transmembrane region" description="Helical" evidence="14">
    <location>
        <begin position="421"/>
        <end position="447"/>
    </location>
</feature>
<evidence type="ECO:0000256" key="3">
    <source>
        <dbReference type="ARBA" id="ARBA00022475"/>
    </source>
</evidence>
<evidence type="ECO:0000259" key="15">
    <source>
        <dbReference type="PROSITE" id="PS51711"/>
    </source>
</evidence>
<evidence type="ECO:0000256" key="2">
    <source>
        <dbReference type="ARBA" id="ARBA00022448"/>
    </source>
</evidence>
<dbReference type="EMBL" id="AP027370">
    <property type="protein sequence ID" value="BDY12360.1"/>
    <property type="molecule type" value="Genomic_DNA"/>
</dbReference>
<dbReference type="PANTHER" id="PTHR43185:SF1">
    <property type="entry name" value="FE(2+) TRANSPORTER FEOB"/>
    <property type="match status" value="1"/>
</dbReference>
<evidence type="ECO:0000313" key="17">
    <source>
        <dbReference type="Proteomes" id="UP001321445"/>
    </source>
</evidence>
<dbReference type="InterPro" id="IPR011642">
    <property type="entry name" value="Gate_dom"/>
</dbReference>
<dbReference type="CDD" id="cd01879">
    <property type="entry name" value="FeoB"/>
    <property type="match status" value="1"/>
</dbReference>
<dbReference type="InterPro" id="IPR041069">
    <property type="entry name" value="FeoB_Cyto"/>
</dbReference>
<name>A0ABM8FJ93_9BACT</name>
<dbReference type="Pfam" id="PF17910">
    <property type="entry name" value="FeoB_Cyto"/>
    <property type="match status" value="1"/>
</dbReference>
<keyword evidence="3" id="KW-1003">Cell membrane</keyword>
<evidence type="ECO:0000256" key="6">
    <source>
        <dbReference type="ARBA" id="ARBA00022741"/>
    </source>
</evidence>
<dbReference type="Pfam" id="PF07664">
    <property type="entry name" value="FeoB_C"/>
    <property type="match status" value="1"/>
</dbReference>
<feature type="transmembrane region" description="Helical" evidence="14">
    <location>
        <begin position="454"/>
        <end position="473"/>
    </location>
</feature>
<accession>A0ABM8FJ93</accession>
<feature type="transmembrane region" description="Helical" evidence="14">
    <location>
        <begin position="387"/>
        <end position="409"/>
    </location>
</feature>
<evidence type="ECO:0000256" key="13">
    <source>
        <dbReference type="NCBIfam" id="TIGR00437"/>
    </source>
</evidence>
<evidence type="ECO:0000256" key="12">
    <source>
        <dbReference type="ARBA" id="ARBA00031200"/>
    </source>
</evidence>
<dbReference type="SUPFAM" id="SSF52540">
    <property type="entry name" value="P-loop containing nucleoside triphosphate hydrolases"/>
    <property type="match status" value="1"/>
</dbReference>
<dbReference type="PANTHER" id="PTHR43185">
    <property type="entry name" value="FERROUS IRON TRANSPORT PROTEIN B"/>
    <property type="match status" value="1"/>
</dbReference>
<comment type="subcellular location">
    <subcellularLocation>
        <location evidence="14">Cell inner membrane</location>
        <topology evidence="14">Multi-pass membrane protein</topology>
    </subcellularLocation>
    <subcellularLocation>
        <location evidence="1">Cell membrane</location>
        <topology evidence="1">Multi-pass membrane protein</topology>
    </subcellularLocation>
</comment>
<keyword evidence="4 14" id="KW-0410">Iron transport</keyword>
<evidence type="ECO:0000256" key="4">
    <source>
        <dbReference type="ARBA" id="ARBA00022496"/>
    </source>
</evidence>
<proteinExistence type="inferred from homology"/>
<evidence type="ECO:0000256" key="1">
    <source>
        <dbReference type="ARBA" id="ARBA00004651"/>
    </source>
</evidence>
<comment type="similarity">
    <text evidence="14">Belongs to the TRAFAC class TrmE-Era-EngA-EngB-Septin-like GTPase superfamily. FeoB GTPase (TC 9.A.8) family.</text>
</comment>
<feature type="transmembrane region" description="Helical" evidence="14">
    <location>
        <begin position="343"/>
        <end position="367"/>
    </location>
</feature>
<feature type="transmembrane region" description="Helical" evidence="14">
    <location>
        <begin position="687"/>
        <end position="709"/>
    </location>
</feature>
<feature type="transmembrane region" description="Helical" evidence="14">
    <location>
        <begin position="654"/>
        <end position="675"/>
    </location>
</feature>
<feature type="domain" description="FeoB-type G" evidence="15">
    <location>
        <begin position="1"/>
        <end position="162"/>
    </location>
</feature>
<protein>
    <recommendedName>
        <fullName evidence="12 13">Ferrous iron transport protein B</fullName>
    </recommendedName>
</protein>
<keyword evidence="7 14" id="KW-1133">Transmembrane helix</keyword>
<gene>
    <name evidence="16" type="primary">feoB-2_2</name>
    <name evidence="16" type="ORF">HCR_06720</name>
</gene>
<sequence>MRIAFVGNPNTGKTALINAIAGSDLEVGNWPGVTVEKKEATFRYEGESVSLVDLPGAYTLSPYSLEEKITRNVLAYESPDGIVDVIETTNLRRNLYLTLELIDMQKPMVLALNMFDDFTRHGYTLDLKRLEEILGTYAVPTVASAGLGAKEVIARAVETIREGRRPRIQPLQEHIEKEVAFLMRKIEQAGVFPYPKRLFAIKLIENDAFAVELAQKACAEEILRFAEGARERLECHMNLPIRTIITRSRYEVIDRILEEVLTKPVVDRAVLSERIDAVVLHRFYSFPILFVILYLLFRITFDASAPLVEWTGDFFESYTVPHLHALLGVHLPPWFDSLLVDGVVNGVGLVLSFLPLLFFLYFFMALLEESGYMARVSFLLDRLARSLGIKGNAFIAMIMGFGCNVPAIYATRTMTSLRERIITVLTIPLMSCSARLPIYVLFTALFFEENRAEIIISLYILGVVIALLIAWVANRILPKSGEKPFFLELPAYHMPTFRAIWVLMWPRLKDFIVRAGTVIVAASIILWGVIHLPPDADIHDSYLAKGAKIVTPLFEPAGFGGHWEPVAALIPGTLAKEVVIGSLGTIYGVESVRREPPPRDLWEDTKRQAAALKDALIASVGSLFFLGGDSGEDMPAPGTLQARLKSQFDGPLAAYSYMVFVLLYIPCVSTIAAIKEEFGWKPALFEILFLPLLAYGASVLIYQVGSIFLT</sequence>
<keyword evidence="6" id="KW-0547">Nucleotide-binding</keyword>
<evidence type="ECO:0000256" key="7">
    <source>
        <dbReference type="ARBA" id="ARBA00022989"/>
    </source>
</evidence>
<dbReference type="NCBIfam" id="TIGR00437">
    <property type="entry name" value="feoB"/>
    <property type="match status" value="1"/>
</dbReference>
<comment type="function">
    <text evidence="14">Probable transporter of a GTP-driven Fe(2+) uptake system.</text>
</comment>
<keyword evidence="8 14" id="KW-0408">Iron</keyword>
<evidence type="ECO:0000256" key="14">
    <source>
        <dbReference type="RuleBase" id="RU362098"/>
    </source>
</evidence>
<keyword evidence="9" id="KW-0406">Ion transport</keyword>
<evidence type="ECO:0000256" key="5">
    <source>
        <dbReference type="ARBA" id="ARBA00022692"/>
    </source>
</evidence>
<keyword evidence="10 14" id="KW-0342">GTP-binding</keyword>
<dbReference type="InterPro" id="IPR050860">
    <property type="entry name" value="FeoB_GTPase"/>
</dbReference>
<evidence type="ECO:0000256" key="8">
    <source>
        <dbReference type="ARBA" id="ARBA00023004"/>
    </source>
</evidence>
<feature type="transmembrane region" description="Helical" evidence="14">
    <location>
        <begin position="511"/>
        <end position="530"/>
    </location>
</feature>
<dbReference type="Gene3D" id="1.10.287.1770">
    <property type="match status" value="1"/>
</dbReference>
<dbReference type="PROSITE" id="PS51711">
    <property type="entry name" value="G_FEOB"/>
    <property type="match status" value="1"/>
</dbReference>
<evidence type="ECO:0000256" key="10">
    <source>
        <dbReference type="ARBA" id="ARBA00023134"/>
    </source>
</evidence>
<keyword evidence="2 14" id="KW-0813">Transport</keyword>